<organism evidence="2 3">
    <name type="scientific">Emergencia timonensis</name>
    <dbReference type="NCBI Taxonomy" id="1776384"/>
    <lineage>
        <taxon>Bacteria</taxon>
        <taxon>Bacillati</taxon>
        <taxon>Bacillota</taxon>
        <taxon>Clostridia</taxon>
        <taxon>Peptostreptococcales</taxon>
        <taxon>Anaerovoracaceae</taxon>
        <taxon>Emergencia</taxon>
    </lineage>
</organism>
<dbReference type="OrthoDB" id="2339365at2"/>
<feature type="transmembrane region" description="Helical" evidence="1">
    <location>
        <begin position="96"/>
        <end position="114"/>
    </location>
</feature>
<gene>
    <name evidence="2" type="ORF">DW099_02530</name>
</gene>
<dbReference type="STRING" id="1776384.GCA_900086585_02815"/>
<feature type="transmembrane region" description="Helical" evidence="1">
    <location>
        <begin position="145"/>
        <end position="164"/>
    </location>
</feature>
<keyword evidence="1" id="KW-0472">Membrane</keyword>
<evidence type="ECO:0000256" key="1">
    <source>
        <dbReference type="SAM" id="Phobius"/>
    </source>
</evidence>
<dbReference type="EMBL" id="QRMS01000001">
    <property type="protein sequence ID" value="RHJ89469.1"/>
    <property type="molecule type" value="Genomic_DNA"/>
</dbReference>
<proteinExistence type="predicted"/>
<dbReference type="RefSeq" id="WP_067539770.1">
    <property type="nucleotide sequence ID" value="NZ_AP025567.1"/>
</dbReference>
<feature type="transmembrane region" description="Helical" evidence="1">
    <location>
        <begin position="171"/>
        <end position="189"/>
    </location>
</feature>
<protein>
    <submittedName>
        <fullName evidence="2">Uncharacterized protein</fullName>
    </submittedName>
</protein>
<dbReference type="AlphaFoldDB" id="A0A415E6W9"/>
<evidence type="ECO:0000313" key="3">
    <source>
        <dbReference type="Proteomes" id="UP000284841"/>
    </source>
</evidence>
<keyword evidence="3" id="KW-1185">Reference proteome</keyword>
<keyword evidence="1" id="KW-0812">Transmembrane</keyword>
<name>A0A415E6W9_9FIRM</name>
<keyword evidence="1" id="KW-1133">Transmembrane helix</keyword>
<feature type="transmembrane region" description="Helical" evidence="1">
    <location>
        <begin position="36"/>
        <end position="58"/>
    </location>
</feature>
<feature type="transmembrane region" description="Helical" evidence="1">
    <location>
        <begin position="65"/>
        <end position="84"/>
    </location>
</feature>
<sequence length="198" mass="21671">MKRSNSKKKDNIIFMLFCLVLGMLMGWLAKDLAGNGVIGAIISNIGIWVFVSALIAVYSPEAVRAAVHVFLYFIGVIAAYYTHLFALGGRVDMGQVVYWIIFAAIGALIGFIDWHAGDKEWLGAGCAALPISLLIAEGYPIYHSMSVSLGFDIVCAIILYILLAPGKNQKLMALPFIMAFTFALVYFDVFSKIFGGWI</sequence>
<dbReference type="Proteomes" id="UP000284841">
    <property type="component" value="Unassembled WGS sequence"/>
</dbReference>
<reference evidence="2 3" key="1">
    <citation type="submission" date="2018-08" db="EMBL/GenBank/DDBJ databases">
        <title>A genome reference for cultivated species of the human gut microbiota.</title>
        <authorList>
            <person name="Zou Y."/>
            <person name="Xue W."/>
            <person name="Luo G."/>
        </authorList>
    </citation>
    <scope>NUCLEOTIDE SEQUENCE [LARGE SCALE GENOMIC DNA]</scope>
    <source>
        <strain evidence="2 3">AM07-24</strain>
    </source>
</reference>
<feature type="transmembrane region" description="Helical" evidence="1">
    <location>
        <begin position="121"/>
        <end position="139"/>
    </location>
</feature>
<evidence type="ECO:0000313" key="2">
    <source>
        <dbReference type="EMBL" id="RHJ89469.1"/>
    </source>
</evidence>
<feature type="transmembrane region" description="Helical" evidence="1">
    <location>
        <begin position="12"/>
        <end position="30"/>
    </location>
</feature>
<accession>A0A415E6W9</accession>
<dbReference type="GeneID" id="83005135"/>
<comment type="caution">
    <text evidence="2">The sequence shown here is derived from an EMBL/GenBank/DDBJ whole genome shotgun (WGS) entry which is preliminary data.</text>
</comment>